<evidence type="ECO:0000256" key="3">
    <source>
        <dbReference type="ARBA" id="ARBA00022692"/>
    </source>
</evidence>
<keyword evidence="2" id="KW-1003">Cell membrane</keyword>
<dbReference type="EMBL" id="JAPTMY010000001">
    <property type="protein sequence ID" value="MCZ0856488.1"/>
    <property type="molecule type" value="Genomic_DNA"/>
</dbReference>
<feature type="transmembrane region" description="Helical" evidence="7">
    <location>
        <begin position="291"/>
        <end position="312"/>
    </location>
</feature>
<dbReference type="PANTHER" id="PTHR23513:SF6">
    <property type="entry name" value="MAJOR FACILITATOR SUPERFAMILY ASSOCIATED DOMAIN-CONTAINING PROTEIN"/>
    <property type="match status" value="1"/>
</dbReference>
<dbReference type="Proteomes" id="UP001072034">
    <property type="component" value="Unassembled WGS sequence"/>
</dbReference>
<feature type="transmembrane region" description="Helical" evidence="7">
    <location>
        <begin position="89"/>
        <end position="116"/>
    </location>
</feature>
<gene>
    <name evidence="9" type="ORF">OHJ16_00280</name>
</gene>
<feature type="transmembrane region" description="Helical" evidence="7">
    <location>
        <begin position="145"/>
        <end position="167"/>
    </location>
</feature>
<keyword evidence="4 7" id="KW-1133">Transmembrane helix</keyword>
<feature type="region of interest" description="Disordered" evidence="6">
    <location>
        <begin position="404"/>
        <end position="428"/>
    </location>
</feature>
<dbReference type="RefSeq" id="WP_268916289.1">
    <property type="nucleotide sequence ID" value="NZ_JAPTMY010000001.1"/>
</dbReference>
<evidence type="ECO:0000256" key="1">
    <source>
        <dbReference type="ARBA" id="ARBA00004651"/>
    </source>
</evidence>
<evidence type="ECO:0000259" key="8">
    <source>
        <dbReference type="PROSITE" id="PS50850"/>
    </source>
</evidence>
<keyword evidence="3 7" id="KW-0812">Transmembrane</keyword>
<evidence type="ECO:0000256" key="6">
    <source>
        <dbReference type="SAM" id="MobiDB-lite"/>
    </source>
</evidence>
<evidence type="ECO:0000313" key="10">
    <source>
        <dbReference type="Proteomes" id="UP001072034"/>
    </source>
</evidence>
<dbReference type="InterPro" id="IPR036259">
    <property type="entry name" value="MFS_trans_sf"/>
</dbReference>
<feature type="transmembrane region" description="Helical" evidence="7">
    <location>
        <begin position="229"/>
        <end position="251"/>
    </location>
</feature>
<evidence type="ECO:0000256" key="5">
    <source>
        <dbReference type="ARBA" id="ARBA00023136"/>
    </source>
</evidence>
<proteinExistence type="predicted"/>
<feature type="domain" description="Major facilitator superfamily (MFS) profile" evidence="8">
    <location>
        <begin position="14"/>
        <end position="399"/>
    </location>
</feature>
<comment type="subcellular location">
    <subcellularLocation>
        <location evidence="1">Cell membrane</location>
        <topology evidence="1">Multi-pass membrane protein</topology>
    </subcellularLocation>
</comment>
<dbReference type="Pfam" id="PF07690">
    <property type="entry name" value="MFS_1"/>
    <property type="match status" value="1"/>
</dbReference>
<feature type="compositionally biased region" description="Basic and acidic residues" evidence="6">
    <location>
        <begin position="417"/>
        <end position="428"/>
    </location>
</feature>
<feature type="transmembrane region" description="Helical" evidence="7">
    <location>
        <begin position="263"/>
        <end position="285"/>
    </location>
</feature>
<evidence type="ECO:0000256" key="4">
    <source>
        <dbReference type="ARBA" id="ARBA00022989"/>
    </source>
</evidence>
<sequence length="428" mass="43579">MTAPVNRPLATGRLFRLVLAACVASFLADGLLTGYLPLFAAQGTNDTRLVSLVSAVFSFGALATGLIAGAVADRRSRLALMRQSNTMRLAVLVVLGVLLLSGTGGFAALLLASALLGGLEPYFDAASSAVIPEVVRPDSYERANVLMQVAMLVAGSLLGPSLGGVLYGATLPGLPVWLTAATFGVSALIILRAERGPLPTTPAHGTGTGVMEDLVSGITYLWRDRPLRTLAACAAVVNGMVAAVMALLVLFVTQDLALPASRYGFVVACVALGGAVGSGAAPSLGRRHPPYVLVMASMGLLAVCGVVLGTVVRPVATCVTLAGAGVAVICWNVVVVTYRQRTVPLDMLGRVTSAYRVTGKAAMVIGSLAAGQLAGVIGIPATFVVGGSVIVVTIALSAKGLRGMGVASSGETPDADGEYHLSEQEDVR</sequence>
<feature type="transmembrane region" description="Helical" evidence="7">
    <location>
        <begin position="49"/>
        <end position="68"/>
    </location>
</feature>
<dbReference type="PROSITE" id="PS50850">
    <property type="entry name" value="MFS"/>
    <property type="match status" value="1"/>
</dbReference>
<accession>A0ABT4I5T5</accession>
<feature type="transmembrane region" description="Helical" evidence="7">
    <location>
        <begin position="174"/>
        <end position="193"/>
    </location>
</feature>
<keyword evidence="5 7" id="KW-0472">Membrane</keyword>
<evidence type="ECO:0000256" key="2">
    <source>
        <dbReference type="ARBA" id="ARBA00022475"/>
    </source>
</evidence>
<protein>
    <submittedName>
        <fullName evidence="9">MFS transporter</fullName>
    </submittedName>
</protein>
<dbReference type="InterPro" id="IPR020846">
    <property type="entry name" value="MFS_dom"/>
</dbReference>
<name>A0ABT4I5T5_9ACTO</name>
<evidence type="ECO:0000313" key="9">
    <source>
        <dbReference type="EMBL" id="MCZ0856488.1"/>
    </source>
</evidence>
<comment type="caution">
    <text evidence="9">The sequence shown here is derived from an EMBL/GenBank/DDBJ whole genome shotgun (WGS) entry which is preliminary data.</text>
</comment>
<dbReference type="CDD" id="cd06173">
    <property type="entry name" value="MFS_MefA_like"/>
    <property type="match status" value="1"/>
</dbReference>
<dbReference type="InterPro" id="IPR011701">
    <property type="entry name" value="MFS"/>
</dbReference>
<evidence type="ECO:0000256" key="7">
    <source>
        <dbReference type="SAM" id="Phobius"/>
    </source>
</evidence>
<dbReference type="Gene3D" id="1.20.1250.20">
    <property type="entry name" value="MFS general substrate transporter like domains"/>
    <property type="match status" value="1"/>
</dbReference>
<dbReference type="SUPFAM" id="SSF103473">
    <property type="entry name" value="MFS general substrate transporter"/>
    <property type="match status" value="1"/>
</dbReference>
<reference evidence="9" key="1">
    <citation type="submission" date="2022-10" db="EMBL/GenBank/DDBJ databases">
        <title>Genome sequence of Actinomyces israelii ATCC 10048.</title>
        <authorList>
            <person name="Watt R.M."/>
            <person name="Tong W.M."/>
        </authorList>
    </citation>
    <scope>NUCLEOTIDE SEQUENCE</scope>
    <source>
        <strain evidence="9">ATCC 10048</strain>
    </source>
</reference>
<feature type="transmembrane region" description="Helical" evidence="7">
    <location>
        <begin position="373"/>
        <end position="396"/>
    </location>
</feature>
<organism evidence="9 10">
    <name type="scientific">Actinomyces israelii</name>
    <dbReference type="NCBI Taxonomy" id="1659"/>
    <lineage>
        <taxon>Bacteria</taxon>
        <taxon>Bacillati</taxon>
        <taxon>Actinomycetota</taxon>
        <taxon>Actinomycetes</taxon>
        <taxon>Actinomycetales</taxon>
        <taxon>Actinomycetaceae</taxon>
        <taxon>Actinomyces</taxon>
    </lineage>
</organism>
<dbReference type="PANTHER" id="PTHR23513">
    <property type="entry name" value="INTEGRAL MEMBRANE EFFLUX PROTEIN-RELATED"/>
    <property type="match status" value="1"/>
</dbReference>
<keyword evidence="10" id="KW-1185">Reference proteome</keyword>
<feature type="transmembrane region" description="Helical" evidence="7">
    <location>
        <begin position="319"/>
        <end position="338"/>
    </location>
</feature>